<evidence type="ECO:0000313" key="4">
    <source>
        <dbReference type="Proteomes" id="UP001592528"/>
    </source>
</evidence>
<sequence>MGKSKGKVEVVRITGARSSLSEDVRGRQRRYMIAMAVRTLCVILAVVLWKESRIVAIIALVGGIFIPYLAVVIANAGRENSPGMPDTFIGHQPQPMLEPGTEIPFPAAETSAAPPQA</sequence>
<comment type="caution">
    <text evidence="3">The sequence shown here is derived from an EMBL/GenBank/DDBJ whole genome shotgun (WGS) entry which is preliminary data.</text>
</comment>
<organism evidence="3 4">
    <name type="scientific">Streptacidiphilus cavernicola</name>
    <dbReference type="NCBI Taxonomy" id="3342716"/>
    <lineage>
        <taxon>Bacteria</taxon>
        <taxon>Bacillati</taxon>
        <taxon>Actinomycetota</taxon>
        <taxon>Actinomycetes</taxon>
        <taxon>Kitasatosporales</taxon>
        <taxon>Streptomycetaceae</taxon>
        <taxon>Streptacidiphilus</taxon>
    </lineage>
</organism>
<dbReference type="Proteomes" id="UP001592528">
    <property type="component" value="Unassembled WGS sequence"/>
</dbReference>
<gene>
    <name evidence="3" type="ORF">ACEZDJ_38005</name>
</gene>
<accession>A0ABV6V055</accession>
<keyword evidence="4" id="KW-1185">Reference proteome</keyword>
<keyword evidence="2" id="KW-1133">Transmembrane helix</keyword>
<proteinExistence type="predicted"/>
<name>A0ABV6V055_9ACTN</name>
<feature type="transmembrane region" description="Helical" evidence="2">
    <location>
        <begin position="31"/>
        <end position="49"/>
    </location>
</feature>
<reference evidence="3 4" key="1">
    <citation type="submission" date="2024-09" db="EMBL/GenBank/DDBJ databases">
        <authorList>
            <person name="Lee S.D."/>
        </authorList>
    </citation>
    <scope>NUCLEOTIDE SEQUENCE [LARGE SCALE GENOMIC DNA]</scope>
    <source>
        <strain evidence="3 4">N1-5</strain>
    </source>
</reference>
<evidence type="ECO:0000256" key="1">
    <source>
        <dbReference type="SAM" id="MobiDB-lite"/>
    </source>
</evidence>
<dbReference type="InterPro" id="IPR021449">
    <property type="entry name" value="DUF3099"/>
</dbReference>
<feature type="transmembrane region" description="Helical" evidence="2">
    <location>
        <begin position="55"/>
        <end position="74"/>
    </location>
</feature>
<evidence type="ECO:0000256" key="2">
    <source>
        <dbReference type="SAM" id="Phobius"/>
    </source>
</evidence>
<evidence type="ECO:0000313" key="3">
    <source>
        <dbReference type="EMBL" id="MFC1407094.1"/>
    </source>
</evidence>
<protein>
    <submittedName>
        <fullName evidence="3">DUF3099 domain-containing protein</fullName>
    </submittedName>
</protein>
<dbReference type="EMBL" id="JBHEZZ010000038">
    <property type="protein sequence ID" value="MFC1407094.1"/>
    <property type="molecule type" value="Genomic_DNA"/>
</dbReference>
<keyword evidence="2" id="KW-0472">Membrane</keyword>
<dbReference type="Pfam" id="PF11298">
    <property type="entry name" value="DUF3099"/>
    <property type="match status" value="1"/>
</dbReference>
<keyword evidence="2" id="KW-0812">Transmembrane</keyword>
<dbReference type="RefSeq" id="WP_030266599.1">
    <property type="nucleotide sequence ID" value="NZ_JBHEZZ010000038.1"/>
</dbReference>
<feature type="region of interest" description="Disordered" evidence="1">
    <location>
        <begin position="83"/>
        <end position="117"/>
    </location>
</feature>